<gene>
    <name evidence="7" type="ORF">GLOTRDRAFT_136211</name>
</gene>
<keyword evidence="4 6" id="KW-0472">Membrane</keyword>
<feature type="transmembrane region" description="Helical" evidence="6">
    <location>
        <begin position="20"/>
        <end position="40"/>
    </location>
</feature>
<evidence type="ECO:0000256" key="2">
    <source>
        <dbReference type="ARBA" id="ARBA00022824"/>
    </source>
</evidence>
<dbReference type="eggNOG" id="ENOG502SBNA">
    <property type="taxonomic scope" value="Eukaryota"/>
</dbReference>
<dbReference type="OrthoDB" id="160405at2759"/>
<evidence type="ECO:0000256" key="4">
    <source>
        <dbReference type="ARBA" id="ARBA00023136"/>
    </source>
</evidence>
<proteinExistence type="predicted"/>
<accession>S7RWM9</accession>
<reference evidence="7 8" key="1">
    <citation type="journal article" date="2012" name="Science">
        <title>The Paleozoic origin of enzymatic lignin decomposition reconstructed from 31 fungal genomes.</title>
        <authorList>
            <person name="Floudas D."/>
            <person name="Binder M."/>
            <person name="Riley R."/>
            <person name="Barry K."/>
            <person name="Blanchette R.A."/>
            <person name="Henrissat B."/>
            <person name="Martinez A.T."/>
            <person name="Otillar R."/>
            <person name="Spatafora J.W."/>
            <person name="Yadav J.S."/>
            <person name="Aerts A."/>
            <person name="Benoit I."/>
            <person name="Boyd A."/>
            <person name="Carlson A."/>
            <person name="Copeland A."/>
            <person name="Coutinho P.M."/>
            <person name="de Vries R.P."/>
            <person name="Ferreira P."/>
            <person name="Findley K."/>
            <person name="Foster B."/>
            <person name="Gaskell J."/>
            <person name="Glotzer D."/>
            <person name="Gorecki P."/>
            <person name="Heitman J."/>
            <person name="Hesse C."/>
            <person name="Hori C."/>
            <person name="Igarashi K."/>
            <person name="Jurgens J.A."/>
            <person name="Kallen N."/>
            <person name="Kersten P."/>
            <person name="Kohler A."/>
            <person name="Kuees U."/>
            <person name="Kumar T.K.A."/>
            <person name="Kuo A."/>
            <person name="LaButti K."/>
            <person name="Larrondo L.F."/>
            <person name="Lindquist E."/>
            <person name="Ling A."/>
            <person name="Lombard V."/>
            <person name="Lucas S."/>
            <person name="Lundell T."/>
            <person name="Martin R."/>
            <person name="McLaughlin D.J."/>
            <person name="Morgenstern I."/>
            <person name="Morin E."/>
            <person name="Murat C."/>
            <person name="Nagy L.G."/>
            <person name="Nolan M."/>
            <person name="Ohm R.A."/>
            <person name="Patyshakuliyeva A."/>
            <person name="Rokas A."/>
            <person name="Ruiz-Duenas F.J."/>
            <person name="Sabat G."/>
            <person name="Salamov A."/>
            <person name="Samejima M."/>
            <person name="Schmutz J."/>
            <person name="Slot J.C."/>
            <person name="St John F."/>
            <person name="Stenlid J."/>
            <person name="Sun H."/>
            <person name="Sun S."/>
            <person name="Syed K."/>
            <person name="Tsang A."/>
            <person name="Wiebenga A."/>
            <person name="Young D."/>
            <person name="Pisabarro A."/>
            <person name="Eastwood D.C."/>
            <person name="Martin F."/>
            <person name="Cullen D."/>
            <person name="Grigoriev I.V."/>
            <person name="Hibbett D.S."/>
        </authorList>
    </citation>
    <scope>NUCLEOTIDE SEQUENCE [LARGE SCALE GENOMIC DNA]</scope>
    <source>
        <strain evidence="7 8">ATCC 11539</strain>
    </source>
</reference>
<dbReference type="STRING" id="670483.S7RWM9"/>
<dbReference type="Proteomes" id="UP000030669">
    <property type="component" value="Unassembled WGS sequence"/>
</dbReference>
<name>S7RWM9_GLOTA</name>
<evidence type="ECO:0000256" key="3">
    <source>
        <dbReference type="ARBA" id="ARBA00022989"/>
    </source>
</evidence>
<keyword evidence="2" id="KW-0256">Endoplasmic reticulum</keyword>
<evidence type="ECO:0000256" key="5">
    <source>
        <dbReference type="ARBA" id="ARBA00023329"/>
    </source>
</evidence>
<evidence type="ECO:0000313" key="7">
    <source>
        <dbReference type="EMBL" id="EPQ59310.1"/>
    </source>
</evidence>
<dbReference type="EMBL" id="KB469297">
    <property type="protein sequence ID" value="EPQ59310.1"/>
    <property type="molecule type" value="Genomic_DNA"/>
</dbReference>
<dbReference type="RefSeq" id="XP_007862341.1">
    <property type="nucleotide sequence ID" value="XM_007864150.1"/>
</dbReference>
<keyword evidence="8" id="KW-1185">Reference proteome</keyword>
<evidence type="ECO:0000313" key="8">
    <source>
        <dbReference type="Proteomes" id="UP000030669"/>
    </source>
</evidence>
<evidence type="ECO:0000256" key="1">
    <source>
        <dbReference type="ARBA" id="ARBA00022692"/>
    </source>
</evidence>
<protein>
    <recommendedName>
        <fullName evidence="9">Vacuolar ATPase assembly integral membrane protein VMA21</fullName>
    </recommendedName>
</protein>
<dbReference type="GeneID" id="19303493"/>
<organism evidence="7 8">
    <name type="scientific">Gloeophyllum trabeum (strain ATCC 11539 / FP-39264 / Madison 617)</name>
    <name type="common">Brown rot fungus</name>
    <dbReference type="NCBI Taxonomy" id="670483"/>
    <lineage>
        <taxon>Eukaryota</taxon>
        <taxon>Fungi</taxon>
        <taxon>Dikarya</taxon>
        <taxon>Basidiomycota</taxon>
        <taxon>Agaricomycotina</taxon>
        <taxon>Agaricomycetes</taxon>
        <taxon>Gloeophyllales</taxon>
        <taxon>Gloeophyllaceae</taxon>
        <taxon>Gloeophyllum</taxon>
    </lineage>
</organism>
<dbReference type="AlphaFoldDB" id="S7RWM9"/>
<feature type="transmembrane region" description="Helical" evidence="6">
    <location>
        <begin position="52"/>
        <end position="71"/>
    </location>
</feature>
<keyword evidence="5" id="KW-0968">Cytoplasmic vesicle</keyword>
<keyword evidence="3 6" id="KW-1133">Transmembrane helix</keyword>
<dbReference type="GO" id="GO:0031410">
    <property type="term" value="C:cytoplasmic vesicle"/>
    <property type="evidence" value="ECO:0007669"/>
    <property type="project" value="UniProtKB-KW"/>
</dbReference>
<dbReference type="GO" id="GO:0070072">
    <property type="term" value="P:vacuolar proton-transporting V-type ATPase complex assembly"/>
    <property type="evidence" value="ECO:0007669"/>
    <property type="project" value="InterPro"/>
</dbReference>
<dbReference type="HOGENOM" id="CLU_154717_0_0_1"/>
<keyword evidence="1 6" id="KW-0812">Transmembrane</keyword>
<dbReference type="KEGG" id="gtr:GLOTRDRAFT_136211"/>
<evidence type="ECO:0008006" key="9">
    <source>
        <dbReference type="Google" id="ProtNLM"/>
    </source>
</evidence>
<dbReference type="OMA" id="FEGNATF"/>
<dbReference type="InterPro" id="IPR019013">
    <property type="entry name" value="Vma21"/>
</dbReference>
<evidence type="ECO:0000256" key="6">
    <source>
        <dbReference type="SAM" id="Phobius"/>
    </source>
</evidence>
<dbReference type="Pfam" id="PF09446">
    <property type="entry name" value="VMA21"/>
    <property type="match status" value="1"/>
</dbReference>
<sequence length="94" mass="10142">MSEQAKPANITDQAAKGGVLTKLILFSLSLGIIPISSYFLSERYVWNGNSNYAAITAVFAANVVLVTYIILSILEDKSPASVPPDVPKDTKKKQ</sequence>